<reference evidence="2 3" key="1">
    <citation type="submission" date="2014-04" db="EMBL/GenBank/DDBJ databases">
        <title>Evolutionary Origins and Diversification of the Mycorrhizal Mutualists.</title>
        <authorList>
            <consortium name="DOE Joint Genome Institute"/>
            <consortium name="Mycorrhizal Genomics Consortium"/>
            <person name="Kohler A."/>
            <person name="Kuo A."/>
            <person name="Nagy L.G."/>
            <person name="Floudas D."/>
            <person name="Copeland A."/>
            <person name="Barry K.W."/>
            <person name="Cichocki N."/>
            <person name="Veneault-Fourrey C."/>
            <person name="LaButti K."/>
            <person name="Lindquist E.A."/>
            <person name="Lipzen A."/>
            <person name="Lundell T."/>
            <person name="Morin E."/>
            <person name="Murat C."/>
            <person name="Riley R."/>
            <person name="Ohm R."/>
            <person name="Sun H."/>
            <person name="Tunlid A."/>
            <person name="Henrissat B."/>
            <person name="Grigoriev I.V."/>
            <person name="Hibbett D.S."/>
            <person name="Martin F."/>
        </authorList>
    </citation>
    <scope>NUCLEOTIDE SEQUENCE [LARGE SCALE GENOMIC DNA]</scope>
    <source>
        <strain evidence="2 3">Koide BX008</strain>
    </source>
</reference>
<accession>A0A0C2WKD0</accession>
<feature type="compositionally biased region" description="Low complexity" evidence="1">
    <location>
        <begin position="77"/>
        <end position="96"/>
    </location>
</feature>
<gene>
    <name evidence="2" type="ORF">M378DRAFT_16941</name>
</gene>
<feature type="region of interest" description="Disordered" evidence="1">
    <location>
        <begin position="71"/>
        <end position="102"/>
    </location>
</feature>
<sequence>MRSARPRSRSGVTDQLGLRGMEALMEQNGTGVPTTGTNMSNMLVRHRRRLFRSSMIKVVNNRSFLLRIQHPLPPPQQQQQNNPSQQSQNPYPQYQYHRGYDPRVDPRYTNSRYYMMDELHNYPDDASVYFQSHIQSLVASPATKLHMINSRSIRRTVLSRSPAMHQLKAAFPTPVADACGARFPRRALDTALNALDVLKSMYEHRVARWNSERMHKTSSLPSTSSMEIGLRW</sequence>
<keyword evidence="3" id="KW-1185">Reference proteome</keyword>
<dbReference type="OrthoDB" id="3243310at2759"/>
<dbReference type="AlphaFoldDB" id="A0A0C2WKD0"/>
<dbReference type="Proteomes" id="UP000054549">
    <property type="component" value="Unassembled WGS sequence"/>
</dbReference>
<dbReference type="InParanoid" id="A0A0C2WKD0"/>
<organism evidence="2 3">
    <name type="scientific">Amanita muscaria (strain Koide BX008)</name>
    <dbReference type="NCBI Taxonomy" id="946122"/>
    <lineage>
        <taxon>Eukaryota</taxon>
        <taxon>Fungi</taxon>
        <taxon>Dikarya</taxon>
        <taxon>Basidiomycota</taxon>
        <taxon>Agaricomycotina</taxon>
        <taxon>Agaricomycetes</taxon>
        <taxon>Agaricomycetidae</taxon>
        <taxon>Agaricales</taxon>
        <taxon>Pluteineae</taxon>
        <taxon>Amanitaceae</taxon>
        <taxon>Amanita</taxon>
    </lineage>
</organism>
<evidence type="ECO:0000313" key="3">
    <source>
        <dbReference type="Proteomes" id="UP000054549"/>
    </source>
</evidence>
<dbReference type="EMBL" id="KN818411">
    <property type="protein sequence ID" value="KIL56623.1"/>
    <property type="molecule type" value="Genomic_DNA"/>
</dbReference>
<evidence type="ECO:0000256" key="1">
    <source>
        <dbReference type="SAM" id="MobiDB-lite"/>
    </source>
</evidence>
<evidence type="ECO:0000313" key="2">
    <source>
        <dbReference type="EMBL" id="KIL56623.1"/>
    </source>
</evidence>
<dbReference type="HOGENOM" id="CLU_1194635_0_0_1"/>
<protein>
    <submittedName>
        <fullName evidence="2">Uncharacterized protein</fullName>
    </submittedName>
</protein>
<proteinExistence type="predicted"/>
<name>A0A0C2WKD0_AMAMK</name>